<gene>
    <name evidence="1" type="ORF">L6773_07850</name>
</gene>
<dbReference type="RefSeq" id="WP_237853314.1">
    <property type="nucleotide sequence ID" value="NZ_JAKLWS010000007.1"/>
</dbReference>
<dbReference type="Proteomes" id="UP001165366">
    <property type="component" value="Unassembled WGS sequence"/>
</dbReference>
<accession>A0ABS9KCB6</accession>
<organism evidence="1 2">
    <name type="scientific">Rhodohalobacter sulfatireducens</name>
    <dbReference type="NCBI Taxonomy" id="2911366"/>
    <lineage>
        <taxon>Bacteria</taxon>
        <taxon>Pseudomonadati</taxon>
        <taxon>Balneolota</taxon>
        <taxon>Balneolia</taxon>
        <taxon>Balneolales</taxon>
        <taxon>Balneolaceae</taxon>
        <taxon>Rhodohalobacter</taxon>
    </lineage>
</organism>
<protein>
    <recommendedName>
        <fullName evidence="3">Anti sigma-E protein RseA N-terminal domain-containing protein</fullName>
    </recommendedName>
</protein>
<comment type="caution">
    <text evidence="1">The sequence shown here is derived from an EMBL/GenBank/DDBJ whole genome shotgun (WGS) entry which is preliminary data.</text>
</comment>
<evidence type="ECO:0000313" key="2">
    <source>
        <dbReference type="Proteomes" id="UP001165366"/>
    </source>
</evidence>
<dbReference type="EMBL" id="JAKLWS010000007">
    <property type="protein sequence ID" value="MCG2588472.1"/>
    <property type="molecule type" value="Genomic_DNA"/>
</dbReference>
<reference evidence="1" key="2">
    <citation type="submission" date="2024-05" db="EMBL/GenBank/DDBJ databases">
        <title>Rhodohalobacter halophilus gen. nov., sp. nov., a moderately halophilic member of the family Balneolaceae.</title>
        <authorList>
            <person name="Xia J."/>
        </authorList>
    </citation>
    <scope>NUCLEOTIDE SEQUENCE</scope>
    <source>
        <strain evidence="1">WB101</strain>
    </source>
</reference>
<name>A0ABS9KCB6_9BACT</name>
<proteinExistence type="predicted"/>
<reference evidence="1" key="1">
    <citation type="submission" date="2022-01" db="EMBL/GenBank/DDBJ databases">
        <authorList>
            <person name="Wang Y."/>
        </authorList>
    </citation>
    <scope>NUCLEOTIDE SEQUENCE</scope>
    <source>
        <strain evidence="1">WB101</strain>
    </source>
</reference>
<keyword evidence="2" id="KW-1185">Reference proteome</keyword>
<evidence type="ECO:0008006" key="3">
    <source>
        <dbReference type="Google" id="ProtNLM"/>
    </source>
</evidence>
<evidence type="ECO:0000313" key="1">
    <source>
        <dbReference type="EMBL" id="MCG2588472.1"/>
    </source>
</evidence>
<sequence length="150" mass="17237">MKREELERLIIDASDGVLSSKQIQKLEVELQNHPDLLEDYRAIMNLPDLTNLYQIDSKLSQHKSSIRSIKQGIRDLSGPGESFEMVTLDWFRRYALAASIAIFAITSVFSMVQSQDTETDSELIAEEYFYPADENTTDSYVLYLEEMAEE</sequence>